<evidence type="ECO:0000313" key="1">
    <source>
        <dbReference type="EMBL" id="KAK6541976.1"/>
    </source>
</evidence>
<keyword evidence="2" id="KW-1185">Reference proteome</keyword>
<proteinExistence type="predicted"/>
<protein>
    <submittedName>
        <fullName evidence="1">Uncharacterized protein</fullName>
    </submittedName>
</protein>
<comment type="caution">
    <text evidence="1">The sequence shown here is derived from an EMBL/GenBank/DDBJ whole genome shotgun (WGS) entry which is preliminary data.</text>
</comment>
<sequence length="113" mass="13082">MAAEIRYNDAKKNFEMAVSQAEKQLSSATDTYKKVKDGGMTDESFQNWATQNYPPLVVAMAQYSACEAAYKAAYQQYDEAGYQEYQNKWNDEFQKLQYGDDEVKKNFKIINLQ</sequence>
<dbReference type="AlphaFoldDB" id="A0AAV9XK64"/>
<dbReference type="EMBL" id="JAVHJO010000003">
    <property type="protein sequence ID" value="KAK6541976.1"/>
    <property type="molecule type" value="Genomic_DNA"/>
</dbReference>
<evidence type="ECO:0000313" key="2">
    <source>
        <dbReference type="Proteomes" id="UP001365542"/>
    </source>
</evidence>
<organism evidence="1 2">
    <name type="scientific">Orbilia ellipsospora</name>
    <dbReference type="NCBI Taxonomy" id="2528407"/>
    <lineage>
        <taxon>Eukaryota</taxon>
        <taxon>Fungi</taxon>
        <taxon>Dikarya</taxon>
        <taxon>Ascomycota</taxon>
        <taxon>Pezizomycotina</taxon>
        <taxon>Orbiliomycetes</taxon>
        <taxon>Orbiliales</taxon>
        <taxon>Orbiliaceae</taxon>
        <taxon>Orbilia</taxon>
    </lineage>
</organism>
<accession>A0AAV9XK64</accession>
<name>A0AAV9XK64_9PEZI</name>
<reference evidence="1 2" key="1">
    <citation type="submission" date="2019-10" db="EMBL/GenBank/DDBJ databases">
        <authorList>
            <person name="Palmer J.M."/>
        </authorList>
    </citation>
    <scope>NUCLEOTIDE SEQUENCE [LARGE SCALE GENOMIC DNA]</scope>
    <source>
        <strain evidence="1 2">TWF694</strain>
    </source>
</reference>
<dbReference type="Proteomes" id="UP001365542">
    <property type="component" value="Unassembled WGS sequence"/>
</dbReference>
<gene>
    <name evidence="1" type="ORF">TWF694_007749</name>
</gene>